<gene>
    <name evidence="3" type="ORF">TrRE_jg11200</name>
</gene>
<accession>A0A9W7DUN9</accession>
<dbReference type="InterPro" id="IPR000007">
    <property type="entry name" value="Tubby_C"/>
</dbReference>
<evidence type="ECO:0000313" key="3">
    <source>
        <dbReference type="EMBL" id="GMH55577.1"/>
    </source>
</evidence>
<keyword evidence="4" id="KW-1185">Reference proteome</keyword>
<evidence type="ECO:0000256" key="1">
    <source>
        <dbReference type="ARBA" id="ARBA00007129"/>
    </source>
</evidence>
<evidence type="ECO:0000313" key="4">
    <source>
        <dbReference type="Proteomes" id="UP001165082"/>
    </source>
</evidence>
<reference evidence="3" key="1">
    <citation type="submission" date="2022-07" db="EMBL/GenBank/DDBJ databases">
        <title>Genome analysis of Parmales, a sister group of diatoms, reveals the evolutionary specialization of diatoms from phago-mixotrophs to photoautotrophs.</title>
        <authorList>
            <person name="Ban H."/>
            <person name="Sato S."/>
            <person name="Yoshikawa S."/>
            <person name="Kazumasa Y."/>
            <person name="Nakamura Y."/>
            <person name="Ichinomiya M."/>
            <person name="Saitoh K."/>
            <person name="Sato N."/>
            <person name="Blanc-Mathieu R."/>
            <person name="Endo H."/>
            <person name="Kuwata A."/>
            <person name="Ogata H."/>
        </authorList>
    </citation>
    <scope>NUCLEOTIDE SEQUENCE</scope>
</reference>
<sequence>MYFQDGGDAIAMIAEKQGSNRTANYHIFDMTRGAPGAKLSKKSGNYMGKLRGTRNKTEYSLLSSAAMKEQVGAFVFDKVSITKQLKEGQVPRRLHVLLPPLSGSSTPVPVNTNADSDMISRFRNGLVSPGPLLTTKEPTFERGQYRLNFHGRVTTPSVKNFQVVDPGRPREVLAQFGRVEEDKFHLDFRRPLTAFQAFGMALAQFNL</sequence>
<comment type="similarity">
    <text evidence="1">Belongs to the TUB family.</text>
</comment>
<dbReference type="PRINTS" id="PR01573">
    <property type="entry name" value="SUPERTUBBY"/>
</dbReference>
<proteinExistence type="inferred from homology"/>
<dbReference type="PANTHER" id="PTHR16517">
    <property type="entry name" value="TUBBY-RELATED"/>
    <property type="match status" value="1"/>
</dbReference>
<dbReference type="PANTHER" id="PTHR16517:SF7">
    <property type="entry name" value="PROTEIN KING TUBBY"/>
    <property type="match status" value="1"/>
</dbReference>
<name>A0A9W7DUN9_9STRA</name>
<comment type="caution">
    <text evidence="3">The sequence shown here is derived from an EMBL/GenBank/DDBJ whole genome shotgun (WGS) entry which is preliminary data.</text>
</comment>
<protein>
    <recommendedName>
        <fullName evidence="2">Tubby C-terminal domain-containing protein</fullName>
    </recommendedName>
</protein>
<dbReference type="AlphaFoldDB" id="A0A9W7DUN9"/>
<dbReference type="SUPFAM" id="SSF54518">
    <property type="entry name" value="Tubby C-terminal domain-like"/>
    <property type="match status" value="1"/>
</dbReference>
<dbReference type="Gene3D" id="3.20.90.10">
    <property type="entry name" value="Tubby Protein, Chain A"/>
    <property type="match status" value="1"/>
</dbReference>
<dbReference type="Pfam" id="PF01167">
    <property type="entry name" value="Tub"/>
    <property type="match status" value="1"/>
</dbReference>
<dbReference type="OrthoDB" id="8775810at2759"/>
<evidence type="ECO:0000259" key="2">
    <source>
        <dbReference type="Pfam" id="PF01167"/>
    </source>
</evidence>
<dbReference type="EMBL" id="BRXZ01003480">
    <property type="protein sequence ID" value="GMH55577.1"/>
    <property type="molecule type" value="Genomic_DNA"/>
</dbReference>
<feature type="domain" description="Tubby C-terminal" evidence="2">
    <location>
        <begin position="6"/>
        <end position="206"/>
    </location>
</feature>
<organism evidence="3 4">
    <name type="scientific">Triparma retinervis</name>
    <dbReference type="NCBI Taxonomy" id="2557542"/>
    <lineage>
        <taxon>Eukaryota</taxon>
        <taxon>Sar</taxon>
        <taxon>Stramenopiles</taxon>
        <taxon>Ochrophyta</taxon>
        <taxon>Bolidophyceae</taxon>
        <taxon>Parmales</taxon>
        <taxon>Triparmaceae</taxon>
        <taxon>Triparma</taxon>
    </lineage>
</organism>
<dbReference type="InterPro" id="IPR025659">
    <property type="entry name" value="Tubby-like_C"/>
</dbReference>
<dbReference type="Proteomes" id="UP001165082">
    <property type="component" value="Unassembled WGS sequence"/>
</dbReference>